<name>A0A0A9HW79_ARUDO</name>
<dbReference type="AlphaFoldDB" id="A0A0A9HW79"/>
<evidence type="ECO:0000313" key="1">
    <source>
        <dbReference type="EMBL" id="JAE39116.1"/>
    </source>
</evidence>
<reference evidence="1" key="2">
    <citation type="journal article" date="2015" name="Data Brief">
        <title>Shoot transcriptome of the giant reed, Arundo donax.</title>
        <authorList>
            <person name="Barrero R.A."/>
            <person name="Guerrero F.D."/>
            <person name="Moolhuijzen P."/>
            <person name="Goolsby J.A."/>
            <person name="Tidwell J."/>
            <person name="Bellgard S.E."/>
            <person name="Bellgard M.I."/>
        </authorList>
    </citation>
    <scope>NUCLEOTIDE SEQUENCE</scope>
    <source>
        <tissue evidence="1">Shoot tissue taken approximately 20 cm above the soil surface</tissue>
    </source>
</reference>
<sequence length="50" mass="4745">MPKVVVVMAGDQAPSFLASAAPLAFAAAAKAAQMPPYGVGGGCKDGGPAV</sequence>
<protein>
    <submittedName>
        <fullName evidence="1">Uncharacterized protein</fullName>
    </submittedName>
</protein>
<dbReference type="EMBL" id="GBRH01158780">
    <property type="protein sequence ID" value="JAE39116.1"/>
    <property type="molecule type" value="Transcribed_RNA"/>
</dbReference>
<proteinExistence type="predicted"/>
<organism evidence="1">
    <name type="scientific">Arundo donax</name>
    <name type="common">Giant reed</name>
    <name type="synonym">Donax arundinaceus</name>
    <dbReference type="NCBI Taxonomy" id="35708"/>
    <lineage>
        <taxon>Eukaryota</taxon>
        <taxon>Viridiplantae</taxon>
        <taxon>Streptophyta</taxon>
        <taxon>Embryophyta</taxon>
        <taxon>Tracheophyta</taxon>
        <taxon>Spermatophyta</taxon>
        <taxon>Magnoliopsida</taxon>
        <taxon>Liliopsida</taxon>
        <taxon>Poales</taxon>
        <taxon>Poaceae</taxon>
        <taxon>PACMAD clade</taxon>
        <taxon>Arundinoideae</taxon>
        <taxon>Arundineae</taxon>
        <taxon>Arundo</taxon>
    </lineage>
</organism>
<accession>A0A0A9HW79</accession>
<reference evidence="1" key="1">
    <citation type="submission" date="2014-09" db="EMBL/GenBank/DDBJ databases">
        <authorList>
            <person name="Magalhaes I.L.F."/>
            <person name="Oliveira U."/>
            <person name="Santos F.R."/>
            <person name="Vidigal T.H.D.A."/>
            <person name="Brescovit A.D."/>
            <person name="Santos A.J."/>
        </authorList>
    </citation>
    <scope>NUCLEOTIDE SEQUENCE</scope>
    <source>
        <tissue evidence="1">Shoot tissue taken approximately 20 cm above the soil surface</tissue>
    </source>
</reference>